<sequence length="116" mass="12210">MNIALVILTTLLGLATAFSAVGKFTMNPKAAEMLRHLGLTDSQIRGLGASEVAGALGLLIGTWIPILGLLAAIGFVLYFLGALIMHVRSKDPAKDMAPALILLVLSIIVTILQFAR</sequence>
<dbReference type="GO" id="GO:0016020">
    <property type="term" value="C:membrane"/>
    <property type="evidence" value="ECO:0007669"/>
    <property type="project" value="UniProtKB-SubCell"/>
</dbReference>
<organism evidence="6">
    <name type="scientific">freshwater metagenome</name>
    <dbReference type="NCBI Taxonomy" id="449393"/>
    <lineage>
        <taxon>unclassified sequences</taxon>
        <taxon>metagenomes</taxon>
        <taxon>ecological metagenomes</taxon>
    </lineage>
</organism>
<feature type="transmembrane region" description="Helical" evidence="5">
    <location>
        <begin position="96"/>
        <end position="115"/>
    </location>
</feature>
<keyword evidence="4 5" id="KW-0472">Membrane</keyword>
<dbReference type="EMBL" id="CAFBNE010000046">
    <property type="protein sequence ID" value="CAB4951568.1"/>
    <property type="molecule type" value="Genomic_DNA"/>
</dbReference>
<gene>
    <name evidence="6" type="ORF">UFOPK3772_01584</name>
</gene>
<keyword evidence="3 5" id="KW-1133">Transmembrane helix</keyword>
<proteinExistence type="predicted"/>
<protein>
    <submittedName>
        <fullName evidence="6">Unannotated protein</fullName>
    </submittedName>
</protein>
<evidence type="ECO:0000256" key="4">
    <source>
        <dbReference type="ARBA" id="ARBA00023136"/>
    </source>
</evidence>
<accession>A0A6J7K6K0</accession>
<evidence type="ECO:0000256" key="5">
    <source>
        <dbReference type="SAM" id="Phobius"/>
    </source>
</evidence>
<evidence type="ECO:0000256" key="3">
    <source>
        <dbReference type="ARBA" id="ARBA00022989"/>
    </source>
</evidence>
<feature type="transmembrane region" description="Helical" evidence="5">
    <location>
        <begin position="63"/>
        <end position="84"/>
    </location>
</feature>
<evidence type="ECO:0000256" key="1">
    <source>
        <dbReference type="ARBA" id="ARBA00004141"/>
    </source>
</evidence>
<evidence type="ECO:0000256" key="2">
    <source>
        <dbReference type="ARBA" id="ARBA00022692"/>
    </source>
</evidence>
<dbReference type="Pfam" id="PF13564">
    <property type="entry name" value="DoxX_2"/>
    <property type="match status" value="1"/>
</dbReference>
<reference evidence="6" key="1">
    <citation type="submission" date="2020-05" db="EMBL/GenBank/DDBJ databases">
        <authorList>
            <person name="Chiriac C."/>
            <person name="Salcher M."/>
            <person name="Ghai R."/>
            <person name="Kavagutti S V."/>
        </authorList>
    </citation>
    <scope>NUCLEOTIDE SEQUENCE</scope>
</reference>
<keyword evidence="2 5" id="KW-0812">Transmembrane</keyword>
<name>A0A6J7K6K0_9ZZZZ</name>
<dbReference type="InterPro" id="IPR032808">
    <property type="entry name" value="DoxX"/>
</dbReference>
<comment type="subcellular location">
    <subcellularLocation>
        <location evidence="1">Membrane</location>
        <topology evidence="1">Multi-pass membrane protein</topology>
    </subcellularLocation>
</comment>
<dbReference type="AlphaFoldDB" id="A0A6J7K6K0"/>
<evidence type="ECO:0000313" key="6">
    <source>
        <dbReference type="EMBL" id="CAB4951568.1"/>
    </source>
</evidence>